<reference evidence="1" key="1">
    <citation type="journal article" date="2021" name="Environ. Microbiol.">
        <title>Genomic characterization of three novel Desulfobacterota classes expand the metabolic and phylogenetic diversity of the phylum.</title>
        <authorList>
            <person name="Murphy C.L."/>
            <person name="Biggerstaff J."/>
            <person name="Eichhorn A."/>
            <person name="Ewing E."/>
            <person name="Shahan R."/>
            <person name="Soriano D."/>
            <person name="Stewart S."/>
            <person name="VanMol K."/>
            <person name="Walker R."/>
            <person name="Walters P."/>
            <person name="Elshahed M.S."/>
            <person name="Youssef N.H."/>
        </authorList>
    </citation>
    <scope>NUCLEOTIDE SEQUENCE</scope>
    <source>
        <strain evidence="1">Zod_Metabat.24</strain>
    </source>
</reference>
<organism evidence="1 2">
    <name type="scientific">Candidatus Zymogenus saltonus</name>
    <dbReference type="NCBI Taxonomy" id="2844893"/>
    <lineage>
        <taxon>Bacteria</taxon>
        <taxon>Deltaproteobacteria</taxon>
        <taxon>Candidatus Zymogenia</taxon>
        <taxon>Candidatus Zymogeniales</taxon>
        <taxon>Candidatus Zymogenaceae</taxon>
        <taxon>Candidatus Zymogenus</taxon>
    </lineage>
</organism>
<sequence>MEQVSGTLICYIAALVRVKRIFKTGGDMGHMGGDYIIDGRGRIAGVVGGGRLSARKWFFRFRTAIRY</sequence>
<reference evidence="1" key="2">
    <citation type="submission" date="2021-01" db="EMBL/GenBank/DDBJ databases">
        <authorList>
            <person name="Hahn C.R."/>
            <person name="Youssef N.H."/>
            <person name="Elshahed M."/>
        </authorList>
    </citation>
    <scope>NUCLEOTIDE SEQUENCE</scope>
    <source>
        <strain evidence="1">Zod_Metabat.24</strain>
    </source>
</reference>
<comment type="caution">
    <text evidence="1">The sequence shown here is derived from an EMBL/GenBank/DDBJ whole genome shotgun (WGS) entry which is preliminary data.</text>
</comment>
<dbReference type="Proteomes" id="UP000809273">
    <property type="component" value="Unassembled WGS sequence"/>
</dbReference>
<evidence type="ECO:0000313" key="1">
    <source>
        <dbReference type="EMBL" id="MBN1572745.1"/>
    </source>
</evidence>
<name>A0A9D8KEZ1_9DELT</name>
<dbReference type="AlphaFoldDB" id="A0A9D8KEZ1"/>
<gene>
    <name evidence="1" type="ORF">JW984_06045</name>
</gene>
<evidence type="ECO:0000313" key="2">
    <source>
        <dbReference type="Proteomes" id="UP000809273"/>
    </source>
</evidence>
<proteinExistence type="predicted"/>
<accession>A0A9D8KEZ1</accession>
<dbReference type="EMBL" id="JAFGIX010000027">
    <property type="protein sequence ID" value="MBN1572745.1"/>
    <property type="molecule type" value="Genomic_DNA"/>
</dbReference>
<protein>
    <submittedName>
        <fullName evidence="1">Uncharacterized protein</fullName>
    </submittedName>
</protein>